<organism evidence="2 3">
    <name type="scientific">Somion occarium</name>
    <dbReference type="NCBI Taxonomy" id="3059160"/>
    <lineage>
        <taxon>Eukaryota</taxon>
        <taxon>Fungi</taxon>
        <taxon>Dikarya</taxon>
        <taxon>Basidiomycota</taxon>
        <taxon>Agaricomycotina</taxon>
        <taxon>Agaricomycetes</taxon>
        <taxon>Polyporales</taxon>
        <taxon>Cerrenaceae</taxon>
        <taxon>Somion</taxon>
    </lineage>
</organism>
<evidence type="ECO:0000313" key="2">
    <source>
        <dbReference type="EMBL" id="CAL1717309.1"/>
    </source>
</evidence>
<feature type="compositionally biased region" description="Polar residues" evidence="1">
    <location>
        <begin position="462"/>
        <end position="473"/>
    </location>
</feature>
<keyword evidence="3" id="KW-1185">Reference proteome</keyword>
<sequence>MQMNRPRESLLSLFDPLANPTTPERNTSSPDSSSDKENDGPGQVTVFFNRIYTKPPQASVNTPKGRLIDFGDVTACYSDGEGDVSMDCGNESLQENNTITEDTEMKDVFSHHRDSPLFANRQPLADIKLDGFKRRTPTPEGDTAWSEENTPVPSVTAAPRGDPLADVINSINLSAMTISDEEPFSDVPSSPVHAYPEINISPPEVEIAPPTPTDSPEPSPAKFASPMANSNIATPTSTTRRTHLTPATTSSSDPRRISVDLQSSFRLQLGSPEMSFDLLNDKISFLGQSQDSFWTAGDDDTIDFKKEQEKMLALAEEYEKLSEETIPPPNPVRRTPPKSGSPPALPSSSKKSPPREEPLRKPVFSLPVKAPETKMELCKFSSLPSSLPAEVPPTETPSVLQPTPAAYVDTSPGVSAGETTVEEIAAKSTDKPAYTTLSAAPAPSIPALRIVKKSFRIHDRNASASSMSSTGTDVSRPSSSASSSRSASRTGMTSPDLVPQVAQEQTKKVTEVVAAARPKPVVRGLQRPPPGAMLPPSNPPTTTLNRLRAGITMIKPTQAEVKPKSMGVTRSASTNSTISRFTGIQRPSASSSVPRSTSGGTTGLASRLPSSSSGTTVSGIRPPTRIAAPSTMRSNLPQPPRFSSTSRIATAATGSTTSSLKSGSSKLPGGTVRKVF</sequence>
<reference evidence="3" key="1">
    <citation type="submission" date="2024-04" db="EMBL/GenBank/DDBJ databases">
        <authorList>
            <person name="Shaw F."/>
            <person name="Minotto A."/>
        </authorList>
    </citation>
    <scope>NUCLEOTIDE SEQUENCE [LARGE SCALE GENOMIC DNA]</scope>
</reference>
<feature type="compositionally biased region" description="Polar residues" evidence="1">
    <location>
        <begin position="608"/>
        <end position="618"/>
    </location>
</feature>
<proteinExistence type="predicted"/>
<feature type="region of interest" description="Disordered" evidence="1">
    <location>
        <begin position="181"/>
        <end position="257"/>
    </location>
</feature>
<dbReference type="Proteomes" id="UP001497453">
    <property type="component" value="Chromosome 9"/>
</dbReference>
<evidence type="ECO:0000313" key="3">
    <source>
        <dbReference type="Proteomes" id="UP001497453"/>
    </source>
</evidence>
<feature type="compositionally biased region" description="Low complexity" evidence="1">
    <location>
        <begin position="233"/>
        <end position="250"/>
    </location>
</feature>
<protein>
    <submittedName>
        <fullName evidence="2">Uncharacterized protein</fullName>
    </submittedName>
</protein>
<feature type="region of interest" description="Disordered" evidence="1">
    <location>
        <begin position="520"/>
        <end position="543"/>
    </location>
</feature>
<feature type="region of interest" description="Disordered" evidence="1">
    <location>
        <begin position="559"/>
        <end position="676"/>
    </location>
</feature>
<feature type="compositionally biased region" description="Polar residues" evidence="1">
    <location>
        <begin position="568"/>
        <end position="587"/>
    </location>
</feature>
<feature type="region of interest" description="Disordered" evidence="1">
    <location>
        <begin position="383"/>
        <end position="414"/>
    </location>
</feature>
<feature type="region of interest" description="Disordered" evidence="1">
    <location>
        <begin position="461"/>
        <end position="506"/>
    </location>
</feature>
<feature type="region of interest" description="Disordered" evidence="1">
    <location>
        <begin position="132"/>
        <end position="163"/>
    </location>
</feature>
<feature type="compositionally biased region" description="Pro residues" evidence="1">
    <location>
        <begin position="527"/>
        <end position="539"/>
    </location>
</feature>
<feature type="compositionally biased region" description="Low complexity" evidence="1">
    <location>
        <begin position="475"/>
        <end position="489"/>
    </location>
</feature>
<feature type="compositionally biased region" description="Low complexity" evidence="1">
    <location>
        <begin position="643"/>
        <end position="676"/>
    </location>
</feature>
<dbReference type="EMBL" id="OZ037952">
    <property type="protein sequence ID" value="CAL1717309.1"/>
    <property type="molecule type" value="Genomic_DNA"/>
</dbReference>
<feature type="region of interest" description="Disordered" evidence="1">
    <location>
        <begin position="1"/>
        <end position="43"/>
    </location>
</feature>
<accession>A0ABP1EEH9</accession>
<feature type="compositionally biased region" description="Polar residues" evidence="1">
    <location>
        <begin position="19"/>
        <end position="32"/>
    </location>
</feature>
<feature type="compositionally biased region" description="Pro residues" evidence="1">
    <location>
        <begin position="209"/>
        <end position="219"/>
    </location>
</feature>
<feature type="region of interest" description="Disordered" evidence="1">
    <location>
        <begin position="315"/>
        <end position="367"/>
    </location>
</feature>
<gene>
    <name evidence="2" type="ORF">GFSPODELE1_LOCUS11159</name>
</gene>
<evidence type="ECO:0000256" key="1">
    <source>
        <dbReference type="SAM" id="MobiDB-lite"/>
    </source>
</evidence>
<feature type="compositionally biased region" description="Low complexity" evidence="1">
    <location>
        <begin position="588"/>
        <end position="599"/>
    </location>
</feature>
<name>A0ABP1EEH9_9APHY</name>